<accession>A0A655SGX9</accession>
<dbReference type="EMBL" id="CWQY01000008">
    <property type="protein sequence ID" value="CSC52834.1"/>
    <property type="molecule type" value="Genomic_DNA"/>
</dbReference>
<reference evidence="2 3" key="1">
    <citation type="submission" date="2015-07" db="EMBL/GenBank/DDBJ databases">
        <authorList>
            <consortium name="Pathogen Informatics"/>
        </authorList>
    </citation>
    <scope>NUCLEOTIDE SEQUENCE [LARGE SCALE GENOMIC DNA]</scope>
    <source>
        <strain evidence="2 3">A316</strain>
    </source>
</reference>
<sequence length="67" mass="7467">MIKSVDSPHHSEYSDASHRSPFRAPHLSVAQDLHTPVRTADIENSRAAYQQNTLGYFHCDITGIDAC</sequence>
<dbReference type="AlphaFoldDB" id="A0A655SGX9"/>
<feature type="compositionally biased region" description="Basic and acidic residues" evidence="1">
    <location>
        <begin position="1"/>
        <end position="18"/>
    </location>
</feature>
<protein>
    <submittedName>
        <fullName evidence="2">Uncharacterized protein</fullName>
    </submittedName>
</protein>
<organism evidence="2 3">
    <name type="scientific">Vibrio cholerae</name>
    <dbReference type="NCBI Taxonomy" id="666"/>
    <lineage>
        <taxon>Bacteria</taxon>
        <taxon>Pseudomonadati</taxon>
        <taxon>Pseudomonadota</taxon>
        <taxon>Gammaproteobacteria</taxon>
        <taxon>Vibrionales</taxon>
        <taxon>Vibrionaceae</taxon>
        <taxon>Vibrio</taxon>
    </lineage>
</organism>
<feature type="region of interest" description="Disordered" evidence="1">
    <location>
        <begin position="1"/>
        <end position="25"/>
    </location>
</feature>
<name>A0A655SGX9_VIBCL</name>
<proteinExistence type="predicted"/>
<evidence type="ECO:0000313" key="3">
    <source>
        <dbReference type="Proteomes" id="UP000041770"/>
    </source>
</evidence>
<evidence type="ECO:0000256" key="1">
    <source>
        <dbReference type="SAM" id="MobiDB-lite"/>
    </source>
</evidence>
<dbReference type="Proteomes" id="UP000041770">
    <property type="component" value="Unassembled WGS sequence"/>
</dbReference>
<evidence type="ECO:0000313" key="2">
    <source>
        <dbReference type="EMBL" id="CSC52834.1"/>
    </source>
</evidence>
<gene>
    <name evidence="2" type="ORF">ERS013200_01612</name>
</gene>